<keyword evidence="2" id="KW-0808">Transferase</keyword>
<dbReference type="PANTHER" id="PTHR37469">
    <property type="entry name" value="CELLOBIONIC ACID PHOSPHORYLASE-RELATED"/>
    <property type="match status" value="1"/>
</dbReference>
<dbReference type="GO" id="GO:0016757">
    <property type="term" value="F:glycosyltransferase activity"/>
    <property type="evidence" value="ECO:0007669"/>
    <property type="project" value="UniProtKB-KW"/>
</dbReference>
<comment type="caution">
    <text evidence="4">The sequence shown here is derived from an EMBL/GenBank/DDBJ whole genome shotgun (WGS) entry which is preliminary data.</text>
</comment>
<dbReference type="InterPro" id="IPR008928">
    <property type="entry name" value="6-hairpin_glycosidase_sf"/>
</dbReference>
<evidence type="ECO:0000313" key="5">
    <source>
        <dbReference type="Proteomes" id="UP000273083"/>
    </source>
</evidence>
<dbReference type="EMBL" id="RJVG01000002">
    <property type="protein sequence ID" value="ROR30420.1"/>
    <property type="molecule type" value="Genomic_DNA"/>
</dbReference>
<keyword evidence="1" id="KW-0328">Glycosyltransferase</keyword>
<evidence type="ECO:0000256" key="2">
    <source>
        <dbReference type="ARBA" id="ARBA00022679"/>
    </source>
</evidence>
<keyword evidence="4" id="KW-0378">Hydrolase</keyword>
<name>A0A3N1XUX8_9FIRM</name>
<evidence type="ECO:0000259" key="3">
    <source>
        <dbReference type="Pfam" id="PF17167"/>
    </source>
</evidence>
<feature type="domain" description="Glycosyl hydrolase 94 catalytic" evidence="3">
    <location>
        <begin position="312"/>
        <end position="796"/>
    </location>
</feature>
<dbReference type="InterPro" id="IPR033432">
    <property type="entry name" value="GH94_catalytic"/>
</dbReference>
<dbReference type="InterPro" id="IPR012341">
    <property type="entry name" value="6hp_glycosidase-like_sf"/>
</dbReference>
<organism evidence="4 5">
    <name type="scientific">Mobilisporobacter senegalensis</name>
    <dbReference type="NCBI Taxonomy" id="1329262"/>
    <lineage>
        <taxon>Bacteria</taxon>
        <taxon>Bacillati</taxon>
        <taxon>Bacillota</taxon>
        <taxon>Clostridia</taxon>
        <taxon>Lachnospirales</taxon>
        <taxon>Lachnospiraceae</taxon>
        <taxon>Mobilisporobacter</taxon>
    </lineage>
</organism>
<dbReference type="SUPFAM" id="SSF48208">
    <property type="entry name" value="Six-hairpin glycosidases"/>
    <property type="match status" value="1"/>
</dbReference>
<gene>
    <name evidence="4" type="ORF">EDD66_10271</name>
</gene>
<sequence length="892" mass="101866">MSIQFLNRQGDFSLTAADETSYLYFPIGNEGGVMGSITPNLNGDSKIGQNAFLLEPVSIENLHSSNMGRNMWVKINGSIIWSIAGTSGEQQIHQFEKGREEVTVTGGKLWHLVQRRNERIGIQSDVLNYCPATKEKVEIMKVTFKNIGHQRMNLVPTVAVPIYGRSADNLRDHRHVTSLLHRIRVEEDGVVVTPTLSFNEHGHKKNEVSYGVYAREDNKHKPVGFYPILEDFIGEGGRLSWPRAVVCDDIPLCKTGTCIEGMEAMGGIRFEQIYLETEESKTYYIVLSYNGEGLKYLDEFEEGIAFQEMKDYWKKQSTIQCKTSDDTFDYFAGWVGIQPTLRRIYGCSFLPHHDYGRGGRGWRDLWQDSLALLLNDAKGVRNRLVSYYGGVRIDGSNATIIGLVPGEFIADRNSIVRVWMDHGLWPLITTNLYIHQTGDGDILFEENTYFKDSISNRGEGRDGLWDGQTSQLRTYSNEIYNGTILEHILVQHLTAFYDVGEHNHMKLKGGDWNDALDMAKENGESVAFTAAYAGNLATLSELLTWILEKKNIVEVEIAEELVTLLFQSESVYSSPLEKRKVLEHYCNLCTSYISGKKAKIKVVDLISKLNGKSEWIKKHIRSLEYIADEEGNHWFNGYYDNHKEQVEGVYKDKARVLLTSQVFTIMSKTATDEQVSKIVNTMDYYLYDISVGGYRLNTNFEEVKTDLGRMFGFAYGNKENGSVFSHMAVMYAYSLYSRRFVTEGYKVLKSLYLHAMDFKVSRMYPGIPEYFNKRGRGMYHYLTGSASWFMLTMLTQMYGVRGEYGDLVLDPKLVAEQFDEQGSTSIQTFFADKNITVLYVNKNLKEIGDYEIDEIYLDNKLYTTSEETAKISRKDIIELEEGREHTIRVILS</sequence>
<dbReference type="InterPro" id="IPR037018">
    <property type="entry name" value="GH65_N"/>
</dbReference>
<reference evidence="4 5" key="1">
    <citation type="submission" date="2018-11" db="EMBL/GenBank/DDBJ databases">
        <title>Genomic Encyclopedia of Type Strains, Phase IV (KMG-IV): sequencing the most valuable type-strain genomes for metagenomic binning, comparative biology and taxonomic classification.</title>
        <authorList>
            <person name="Goeker M."/>
        </authorList>
    </citation>
    <scope>NUCLEOTIDE SEQUENCE [LARGE SCALE GENOMIC DNA]</scope>
    <source>
        <strain evidence="4 5">DSM 26537</strain>
    </source>
</reference>
<evidence type="ECO:0000256" key="1">
    <source>
        <dbReference type="ARBA" id="ARBA00022676"/>
    </source>
</evidence>
<dbReference type="GO" id="GO:0005975">
    <property type="term" value="P:carbohydrate metabolic process"/>
    <property type="evidence" value="ECO:0007669"/>
    <property type="project" value="InterPro"/>
</dbReference>
<dbReference type="AlphaFoldDB" id="A0A3N1XUX8"/>
<dbReference type="Gene3D" id="1.50.10.10">
    <property type="match status" value="1"/>
</dbReference>
<dbReference type="InterPro" id="IPR052047">
    <property type="entry name" value="GH94_Enzymes"/>
</dbReference>
<dbReference type="RefSeq" id="WP_123608128.1">
    <property type="nucleotide sequence ID" value="NZ_RJVG01000002.1"/>
</dbReference>
<proteinExistence type="predicted"/>
<protein>
    <submittedName>
        <fullName evidence="4">Glycosyl hydrolase family 36</fullName>
    </submittedName>
</protein>
<dbReference type="Pfam" id="PF17167">
    <property type="entry name" value="Glyco_hydro_94"/>
    <property type="match status" value="1"/>
</dbReference>
<dbReference type="OrthoDB" id="9762900at2"/>
<keyword evidence="5" id="KW-1185">Reference proteome</keyword>
<dbReference type="Proteomes" id="UP000273083">
    <property type="component" value="Unassembled WGS sequence"/>
</dbReference>
<dbReference type="Gene3D" id="2.70.98.40">
    <property type="entry name" value="Glycoside hydrolase, family 65, N-terminal domain"/>
    <property type="match status" value="1"/>
</dbReference>
<evidence type="ECO:0000313" key="4">
    <source>
        <dbReference type="EMBL" id="ROR30420.1"/>
    </source>
</evidence>
<accession>A0A3N1XUX8</accession>
<dbReference type="GO" id="GO:0016787">
    <property type="term" value="F:hydrolase activity"/>
    <property type="evidence" value="ECO:0007669"/>
    <property type="project" value="UniProtKB-KW"/>
</dbReference>
<dbReference type="PANTHER" id="PTHR37469:SF2">
    <property type="entry name" value="CELLOBIONIC ACID PHOSPHORYLASE"/>
    <property type="match status" value="1"/>
</dbReference>